<evidence type="ECO:0000313" key="3">
    <source>
        <dbReference type="Proteomes" id="UP000799764"/>
    </source>
</evidence>
<evidence type="ECO:0000313" key="2">
    <source>
        <dbReference type="EMBL" id="KAF2441544.1"/>
    </source>
</evidence>
<proteinExistence type="predicted"/>
<keyword evidence="1" id="KW-0812">Transmembrane</keyword>
<sequence length="70" mass="7836">MSESLKVSTFRSRRRGQERRAVGIGAAMNGIVYVFYAKPRRLCASDMCAHLGGRVIFVPLRFRTSTTVPC</sequence>
<dbReference type="AlphaFoldDB" id="A0A9P4U7S1"/>
<name>A0A9P4U7S1_9PLEO</name>
<feature type="transmembrane region" description="Helical" evidence="1">
    <location>
        <begin position="21"/>
        <end position="37"/>
    </location>
</feature>
<keyword evidence="1" id="KW-1133">Transmembrane helix</keyword>
<evidence type="ECO:0000256" key="1">
    <source>
        <dbReference type="SAM" id="Phobius"/>
    </source>
</evidence>
<organism evidence="2 3">
    <name type="scientific">Karstenula rhodostoma CBS 690.94</name>
    <dbReference type="NCBI Taxonomy" id="1392251"/>
    <lineage>
        <taxon>Eukaryota</taxon>
        <taxon>Fungi</taxon>
        <taxon>Dikarya</taxon>
        <taxon>Ascomycota</taxon>
        <taxon>Pezizomycotina</taxon>
        <taxon>Dothideomycetes</taxon>
        <taxon>Pleosporomycetidae</taxon>
        <taxon>Pleosporales</taxon>
        <taxon>Massarineae</taxon>
        <taxon>Didymosphaeriaceae</taxon>
        <taxon>Karstenula</taxon>
    </lineage>
</organism>
<gene>
    <name evidence="2" type="ORF">P171DRAFT_73466</name>
</gene>
<keyword evidence="3" id="KW-1185">Reference proteome</keyword>
<keyword evidence="1" id="KW-0472">Membrane</keyword>
<protein>
    <submittedName>
        <fullName evidence="2">Uncharacterized protein</fullName>
    </submittedName>
</protein>
<reference evidence="2" key="1">
    <citation type="journal article" date="2020" name="Stud. Mycol.">
        <title>101 Dothideomycetes genomes: a test case for predicting lifestyles and emergence of pathogens.</title>
        <authorList>
            <person name="Haridas S."/>
            <person name="Albert R."/>
            <person name="Binder M."/>
            <person name="Bloem J."/>
            <person name="Labutti K."/>
            <person name="Salamov A."/>
            <person name="Andreopoulos B."/>
            <person name="Baker S."/>
            <person name="Barry K."/>
            <person name="Bills G."/>
            <person name="Bluhm B."/>
            <person name="Cannon C."/>
            <person name="Castanera R."/>
            <person name="Culley D."/>
            <person name="Daum C."/>
            <person name="Ezra D."/>
            <person name="Gonzalez J."/>
            <person name="Henrissat B."/>
            <person name="Kuo A."/>
            <person name="Liang C."/>
            <person name="Lipzen A."/>
            <person name="Lutzoni F."/>
            <person name="Magnuson J."/>
            <person name="Mondo S."/>
            <person name="Nolan M."/>
            <person name="Ohm R."/>
            <person name="Pangilinan J."/>
            <person name="Park H.-J."/>
            <person name="Ramirez L."/>
            <person name="Alfaro M."/>
            <person name="Sun H."/>
            <person name="Tritt A."/>
            <person name="Yoshinaga Y."/>
            <person name="Zwiers L.-H."/>
            <person name="Turgeon B."/>
            <person name="Goodwin S."/>
            <person name="Spatafora J."/>
            <person name="Crous P."/>
            <person name="Grigoriev I."/>
        </authorList>
    </citation>
    <scope>NUCLEOTIDE SEQUENCE</scope>
    <source>
        <strain evidence="2">CBS 690.94</strain>
    </source>
</reference>
<accession>A0A9P4U7S1</accession>
<comment type="caution">
    <text evidence="2">The sequence shown here is derived from an EMBL/GenBank/DDBJ whole genome shotgun (WGS) entry which is preliminary data.</text>
</comment>
<dbReference type="Proteomes" id="UP000799764">
    <property type="component" value="Unassembled WGS sequence"/>
</dbReference>
<dbReference type="EMBL" id="MU001505">
    <property type="protein sequence ID" value="KAF2441544.1"/>
    <property type="molecule type" value="Genomic_DNA"/>
</dbReference>